<dbReference type="KEGG" id="req:REQ_40340"/>
<evidence type="ECO:0000256" key="4">
    <source>
        <dbReference type="ARBA" id="ARBA00023159"/>
    </source>
</evidence>
<evidence type="ECO:0000256" key="1">
    <source>
        <dbReference type="ARBA" id="ARBA00009437"/>
    </source>
</evidence>
<dbReference type="PANTHER" id="PTHR30346:SF0">
    <property type="entry name" value="HCA OPERON TRANSCRIPTIONAL ACTIVATOR HCAR"/>
    <property type="match status" value="1"/>
</dbReference>
<dbReference type="SUPFAM" id="SSF46785">
    <property type="entry name" value="Winged helix' DNA-binding domain"/>
    <property type="match status" value="1"/>
</dbReference>
<evidence type="ECO:0000313" key="8">
    <source>
        <dbReference type="Proteomes" id="UP000006892"/>
    </source>
</evidence>
<dbReference type="InterPro" id="IPR036388">
    <property type="entry name" value="WH-like_DNA-bd_sf"/>
</dbReference>
<dbReference type="PROSITE" id="PS50931">
    <property type="entry name" value="HTH_LYSR"/>
    <property type="match status" value="1"/>
</dbReference>
<dbReference type="Pfam" id="PF03466">
    <property type="entry name" value="LysR_substrate"/>
    <property type="match status" value="1"/>
</dbReference>
<organism evidence="7">
    <name type="scientific">Rhodococcus hoagii (strain 103S)</name>
    <name type="common">Rhodococcus equi</name>
    <dbReference type="NCBI Taxonomy" id="685727"/>
    <lineage>
        <taxon>Bacteria</taxon>
        <taxon>Bacillati</taxon>
        <taxon>Actinomycetota</taxon>
        <taxon>Actinomycetes</taxon>
        <taxon>Mycobacteriales</taxon>
        <taxon>Nocardiaceae</taxon>
        <taxon>Prescottella</taxon>
    </lineage>
</organism>
<accession>A0A3S5YBU6</accession>
<dbReference type="Gene3D" id="1.10.10.10">
    <property type="entry name" value="Winged helix-like DNA-binding domain superfamily/Winged helix DNA-binding domain"/>
    <property type="match status" value="1"/>
</dbReference>
<dbReference type="EMBL" id="FN563149">
    <property type="protein sequence ID" value="CBH50012.1"/>
    <property type="molecule type" value="Genomic_DNA"/>
</dbReference>
<name>A0A3S5YBU6_RHOH1</name>
<dbReference type="FunFam" id="1.10.10.10:FF:000001">
    <property type="entry name" value="LysR family transcriptional regulator"/>
    <property type="match status" value="1"/>
</dbReference>
<dbReference type="InterPro" id="IPR036390">
    <property type="entry name" value="WH_DNA-bd_sf"/>
</dbReference>
<dbReference type="SUPFAM" id="SSF53850">
    <property type="entry name" value="Periplasmic binding protein-like II"/>
    <property type="match status" value="1"/>
</dbReference>
<dbReference type="RefSeq" id="WP_005517683.1">
    <property type="nucleotide sequence ID" value="NC_014659.1"/>
</dbReference>
<keyword evidence="3" id="KW-0238">DNA-binding</keyword>
<proteinExistence type="inferred from homology"/>
<dbReference type="PRINTS" id="PR00039">
    <property type="entry name" value="HTHLYSR"/>
</dbReference>
<keyword evidence="5" id="KW-0804">Transcription</keyword>
<reference evidence="7" key="1">
    <citation type="journal article" date="2010" name="PLoS Genet.">
        <title>The genome of a pathogenic rhodococcus: cooptive virulence underpinned by key gene acquisitions.</title>
        <authorList>
            <person name="Letek M."/>
            <person name="Gonzalez P."/>
            <person name="Macarthur I."/>
            <person name="Rodriguez H."/>
            <person name="Freeman T.C."/>
            <person name="Valero-Rello A."/>
            <person name="Blanco M."/>
            <person name="Buckley T."/>
            <person name="Cherevach I."/>
            <person name="Fahey R."/>
            <person name="Hapeshi A."/>
            <person name="Holdstock J."/>
            <person name="Leadon D."/>
            <person name="Navas J."/>
            <person name="Ocampo A."/>
            <person name="Quail M.A."/>
            <person name="Sanders M."/>
            <person name="Scortti M.M."/>
            <person name="Prescott J.F."/>
            <person name="Fogarty U."/>
            <person name="Meijer W.G."/>
            <person name="Parkhill J."/>
            <person name="Bentley S.D."/>
            <person name="Vazquez-Boland J.A."/>
        </authorList>
    </citation>
    <scope>NUCLEOTIDE SEQUENCE [LARGE SCALE GENOMIC DNA]</scope>
    <source>
        <strain evidence="7 8">103S</strain>
    </source>
</reference>
<evidence type="ECO:0000259" key="6">
    <source>
        <dbReference type="PROSITE" id="PS50931"/>
    </source>
</evidence>
<gene>
    <name evidence="7" type="ordered locus">REQ_40340</name>
</gene>
<feature type="domain" description="HTH lysR-type" evidence="6">
    <location>
        <begin position="1"/>
        <end position="59"/>
    </location>
</feature>
<dbReference type="Proteomes" id="UP001154400">
    <property type="component" value="Chromosome"/>
</dbReference>
<keyword evidence="2" id="KW-0805">Transcription regulation</keyword>
<evidence type="ECO:0000313" key="7">
    <source>
        <dbReference type="EMBL" id="CBH50012.1"/>
    </source>
</evidence>
<dbReference type="AlphaFoldDB" id="A0A3S5YBU6"/>
<comment type="similarity">
    <text evidence="1">Belongs to the LysR transcriptional regulatory family.</text>
</comment>
<protein>
    <submittedName>
        <fullName evidence="7">LysR family transcriptional regulator</fullName>
    </submittedName>
</protein>
<evidence type="ECO:0000256" key="3">
    <source>
        <dbReference type="ARBA" id="ARBA00023125"/>
    </source>
</evidence>
<dbReference type="GO" id="GO:0003700">
    <property type="term" value="F:DNA-binding transcription factor activity"/>
    <property type="evidence" value="ECO:0007669"/>
    <property type="project" value="InterPro"/>
</dbReference>
<dbReference type="PANTHER" id="PTHR30346">
    <property type="entry name" value="TRANSCRIPTIONAL DUAL REGULATOR HCAR-RELATED"/>
    <property type="match status" value="1"/>
</dbReference>
<dbReference type="GO" id="GO:0003677">
    <property type="term" value="F:DNA binding"/>
    <property type="evidence" value="ECO:0007669"/>
    <property type="project" value="UniProtKB-KW"/>
</dbReference>
<dbReference type="InterPro" id="IPR000847">
    <property type="entry name" value="LysR_HTH_N"/>
</dbReference>
<dbReference type="GO" id="GO:0032993">
    <property type="term" value="C:protein-DNA complex"/>
    <property type="evidence" value="ECO:0007669"/>
    <property type="project" value="TreeGrafter"/>
</dbReference>
<keyword evidence="4" id="KW-0010">Activator</keyword>
<dbReference type="Gene3D" id="3.40.190.10">
    <property type="entry name" value="Periplasmic binding protein-like II"/>
    <property type="match status" value="2"/>
</dbReference>
<evidence type="ECO:0000256" key="5">
    <source>
        <dbReference type="ARBA" id="ARBA00023163"/>
    </source>
</evidence>
<dbReference type="Pfam" id="PF00126">
    <property type="entry name" value="HTH_1"/>
    <property type="match status" value="1"/>
</dbReference>
<evidence type="ECO:0000256" key="2">
    <source>
        <dbReference type="ARBA" id="ARBA00023015"/>
    </source>
</evidence>
<dbReference type="InterPro" id="IPR005119">
    <property type="entry name" value="LysR_subst-bd"/>
</dbReference>
<sequence>MNLLLHLEFFVAVAEEQHFGRAAARLGMTQPPLSQGVKKLERELGVTLFHRGSKGVVLTASGHALLPDAIDLVRQAGRFTDTARRRRVQDRTLRVGVMPKVPTALVADVAATLRTFDEPARVEVSIAPSTDLVDQLAAGALDLGVIEHPALVDPLTGTDVVSLPLTLLVPASHPAAAQDPCGLSRLTGLRFASPPRSDGPAAYDLLDDAFARVGADLDVVNAPDDRWALALVAAGQAFALTADRTLDATGVARVRPGDDSIRLRLRCLRSSSADVPDGVLDAVATRIAVYAAGGQVTS</sequence>